<name>V6IZZ8_9BACL</name>
<evidence type="ECO:0008006" key="3">
    <source>
        <dbReference type="Google" id="ProtNLM"/>
    </source>
</evidence>
<reference evidence="1 2" key="1">
    <citation type="journal article" date="2013" name="Genome Announc.">
        <title>Genome Sequence of Sporolactobacillus laevolacticus DSM442, an Efficient Polymer-Grade D-Lactate Producer from Agricultural Waste Cottonseed as a Nitrogen Source.</title>
        <authorList>
            <person name="Wang H."/>
            <person name="Wang L."/>
            <person name="Ju J."/>
            <person name="Yu B."/>
            <person name="Ma Y."/>
        </authorList>
    </citation>
    <scope>NUCLEOTIDE SEQUENCE [LARGE SCALE GENOMIC DNA]</scope>
    <source>
        <strain evidence="1 2">DSM 442</strain>
    </source>
</reference>
<dbReference type="NCBIfam" id="NF007714">
    <property type="entry name" value="PRK10410.1-2"/>
    <property type="match status" value="1"/>
</dbReference>
<sequence length="104" mass="12289">MSRALNNGPVIRQEKDTVKKMIAIYCRKKHHHQELCDECRDLQLYALKRLSHCPFGEKKTACSNCEVHCYSPIYRKKIKTVMRCAGIWMLLYHPVFSVKHLLKK</sequence>
<dbReference type="STRING" id="1395513.P343_07490"/>
<evidence type="ECO:0000313" key="1">
    <source>
        <dbReference type="EMBL" id="EST12461.1"/>
    </source>
</evidence>
<accession>V6IZZ8</accession>
<organism evidence="1 2">
    <name type="scientific">Sporolactobacillus laevolacticus DSM 442</name>
    <dbReference type="NCBI Taxonomy" id="1395513"/>
    <lineage>
        <taxon>Bacteria</taxon>
        <taxon>Bacillati</taxon>
        <taxon>Bacillota</taxon>
        <taxon>Bacilli</taxon>
        <taxon>Bacillales</taxon>
        <taxon>Sporolactobacillaceae</taxon>
        <taxon>Sporolactobacillus</taxon>
    </lineage>
</organism>
<dbReference type="AlphaFoldDB" id="V6IZZ8"/>
<proteinExistence type="predicted"/>
<dbReference type="Proteomes" id="UP000018296">
    <property type="component" value="Unassembled WGS sequence"/>
</dbReference>
<comment type="caution">
    <text evidence="1">The sequence shown here is derived from an EMBL/GenBank/DDBJ whole genome shotgun (WGS) entry which is preliminary data.</text>
</comment>
<protein>
    <recommendedName>
        <fullName evidence="3">Nitrous oxide-stimulated promoter family protein</fullName>
    </recommendedName>
</protein>
<dbReference type="EMBL" id="AWTC01000005">
    <property type="protein sequence ID" value="EST12461.1"/>
    <property type="molecule type" value="Genomic_DNA"/>
</dbReference>
<dbReference type="PATRIC" id="fig|1395513.3.peg.1523"/>
<evidence type="ECO:0000313" key="2">
    <source>
        <dbReference type="Proteomes" id="UP000018296"/>
    </source>
</evidence>
<gene>
    <name evidence="1" type="ORF">P343_07490</name>
</gene>
<dbReference type="Pfam" id="PF11756">
    <property type="entry name" value="YgbA_NO"/>
    <property type="match status" value="1"/>
</dbReference>
<dbReference type="RefSeq" id="WP_023509773.1">
    <property type="nucleotide sequence ID" value="NZ_AWTC01000005.1"/>
</dbReference>
<dbReference type="eggNOG" id="ENOG5032ZJK">
    <property type="taxonomic scope" value="Bacteria"/>
</dbReference>
<keyword evidence="2" id="KW-1185">Reference proteome</keyword>
<dbReference type="InterPro" id="IPR020483">
    <property type="entry name" value="Uncharacterised_YgbA"/>
</dbReference>